<proteinExistence type="predicted"/>
<dbReference type="EMBL" id="KI911142">
    <property type="protein sequence ID" value="ETS03918.1"/>
    <property type="molecule type" value="Genomic_DNA"/>
</dbReference>
<dbReference type="KEGG" id="trr:M419DRAFT_128319"/>
<reference evidence="2" key="1">
    <citation type="journal article" date="2013" name="Ind. Biotechnol.">
        <title>Comparative genomics analysis of Trichoderma reesei strains.</title>
        <authorList>
            <person name="Koike H."/>
            <person name="Aerts A."/>
            <person name="LaButti K."/>
            <person name="Grigoriev I.V."/>
            <person name="Baker S.E."/>
        </authorList>
    </citation>
    <scope>NUCLEOTIDE SEQUENCE [LARGE SCALE GENOMIC DNA]</scope>
    <source>
        <strain evidence="2">ATCC 56765 / BCRC 32924 / NRRL 11460 / Rut C-30</strain>
    </source>
</reference>
<dbReference type="HOGENOM" id="CLU_1434622_0_0_1"/>
<evidence type="ECO:0000313" key="2">
    <source>
        <dbReference type="Proteomes" id="UP000024376"/>
    </source>
</evidence>
<dbReference type="AlphaFoldDB" id="A0A024SFU4"/>
<evidence type="ECO:0000313" key="1">
    <source>
        <dbReference type="EMBL" id="ETS03918.1"/>
    </source>
</evidence>
<gene>
    <name evidence="1" type="ORF">M419DRAFT_128319</name>
</gene>
<name>A0A024SFU4_HYPJR</name>
<protein>
    <submittedName>
        <fullName evidence="1">Uncharacterized protein</fullName>
    </submittedName>
</protein>
<organism evidence="1 2">
    <name type="scientific">Hypocrea jecorina (strain ATCC 56765 / BCRC 32924 / NRRL 11460 / Rut C-30)</name>
    <name type="common">Trichoderma reesei</name>
    <dbReference type="NCBI Taxonomy" id="1344414"/>
    <lineage>
        <taxon>Eukaryota</taxon>
        <taxon>Fungi</taxon>
        <taxon>Dikarya</taxon>
        <taxon>Ascomycota</taxon>
        <taxon>Pezizomycotina</taxon>
        <taxon>Sordariomycetes</taxon>
        <taxon>Hypocreomycetidae</taxon>
        <taxon>Hypocreales</taxon>
        <taxon>Hypocreaceae</taxon>
        <taxon>Trichoderma</taxon>
    </lineage>
</organism>
<sequence>MAGCSDMPYVWLSAERCLVRGCVNLLTLVEDFYGEGCLILGNLRLPLAKSLMKNPARLLPRQQIAAAQPPPIYAPIKDRQPDNAIRDPSPLSLKRSIGPDAPPSRLTCVLVCTYLCPFGARVPSPRIRLDHSTGETTSISMATCNVLFANGVALPLGAPWLICAAARLLQASESLSLLNGFFGSGRETG</sequence>
<dbReference type="Proteomes" id="UP000024376">
    <property type="component" value="Unassembled WGS sequence"/>
</dbReference>
<accession>A0A024SFU4</accession>